<reference evidence="1" key="1">
    <citation type="submission" date="2010-05" db="EMBL/GenBank/DDBJ databases">
        <title>The Genome Sequence of Magnaporthe poae strain ATCC 64411.</title>
        <authorList>
            <consortium name="The Broad Institute Genome Sequencing Platform"/>
            <consortium name="Broad Institute Genome Sequencing Center for Infectious Disease"/>
            <person name="Ma L.-J."/>
            <person name="Dead R."/>
            <person name="Young S."/>
            <person name="Zeng Q."/>
            <person name="Koehrsen M."/>
            <person name="Alvarado L."/>
            <person name="Berlin A."/>
            <person name="Chapman S.B."/>
            <person name="Chen Z."/>
            <person name="Freedman E."/>
            <person name="Gellesch M."/>
            <person name="Goldberg J."/>
            <person name="Griggs A."/>
            <person name="Gujja S."/>
            <person name="Heilman E.R."/>
            <person name="Heiman D."/>
            <person name="Hepburn T."/>
            <person name="Howarth C."/>
            <person name="Jen D."/>
            <person name="Larson L."/>
            <person name="Mehta T."/>
            <person name="Neiman D."/>
            <person name="Pearson M."/>
            <person name="Roberts A."/>
            <person name="Saif S."/>
            <person name="Shea T."/>
            <person name="Shenoy N."/>
            <person name="Sisk P."/>
            <person name="Stolte C."/>
            <person name="Sykes S."/>
            <person name="Walk T."/>
            <person name="White J."/>
            <person name="Yandava C."/>
            <person name="Haas B."/>
            <person name="Nusbaum C."/>
            <person name="Birren B."/>
        </authorList>
    </citation>
    <scope>NUCLEOTIDE SEQUENCE</scope>
    <source>
        <strain evidence="1">ATCC 64411</strain>
    </source>
</reference>
<name>A0A0H2TB64_MAGP6</name>
<dbReference type="OrthoDB" id="655030at2759"/>
<dbReference type="VEuPathDB" id="FungiDB:MAPG_00223"/>
<gene>
    <name evidence="1" type="ORF">MAPG_00223</name>
</gene>
<reference evidence="1" key="2">
    <citation type="submission" date="2011-03" db="EMBL/GenBank/DDBJ databases">
        <title>Annotation of Magnaporthe poae ATCC 64411.</title>
        <authorList>
            <person name="Ma L.-J."/>
            <person name="Dead R."/>
            <person name="Young S.K."/>
            <person name="Zeng Q."/>
            <person name="Gargeya S."/>
            <person name="Fitzgerald M."/>
            <person name="Haas B."/>
            <person name="Abouelleil A."/>
            <person name="Alvarado L."/>
            <person name="Arachchi H.M."/>
            <person name="Berlin A."/>
            <person name="Brown A."/>
            <person name="Chapman S.B."/>
            <person name="Chen Z."/>
            <person name="Dunbar C."/>
            <person name="Freedman E."/>
            <person name="Gearin G."/>
            <person name="Gellesch M."/>
            <person name="Goldberg J."/>
            <person name="Griggs A."/>
            <person name="Gujja S."/>
            <person name="Heiman D."/>
            <person name="Howarth C."/>
            <person name="Larson L."/>
            <person name="Lui A."/>
            <person name="MacDonald P.J.P."/>
            <person name="Mehta T."/>
            <person name="Montmayeur A."/>
            <person name="Murphy C."/>
            <person name="Neiman D."/>
            <person name="Pearson M."/>
            <person name="Priest M."/>
            <person name="Roberts A."/>
            <person name="Saif S."/>
            <person name="Shea T."/>
            <person name="Shenoy N."/>
            <person name="Sisk P."/>
            <person name="Stolte C."/>
            <person name="Sykes S."/>
            <person name="Yandava C."/>
            <person name="Wortman J."/>
            <person name="Nusbaum C."/>
            <person name="Birren B."/>
        </authorList>
    </citation>
    <scope>NUCLEOTIDE SEQUENCE</scope>
    <source>
        <strain evidence="1">ATCC 64411</strain>
    </source>
</reference>
<organism evidence="1">
    <name type="scientific">Magnaporthiopsis poae (strain ATCC 64411 / 73-15)</name>
    <name type="common">Kentucky bluegrass fungus</name>
    <name type="synonym">Magnaporthe poae</name>
    <dbReference type="NCBI Taxonomy" id="644358"/>
    <lineage>
        <taxon>Eukaryota</taxon>
        <taxon>Fungi</taxon>
        <taxon>Dikarya</taxon>
        <taxon>Ascomycota</taxon>
        <taxon>Pezizomycotina</taxon>
        <taxon>Sordariomycetes</taxon>
        <taxon>Sordariomycetidae</taxon>
        <taxon>Magnaporthales</taxon>
        <taxon>Magnaporthaceae</taxon>
        <taxon>Magnaporthiopsis</taxon>
    </lineage>
</organism>
<sequence length="115" mass="12816">NGMGTTSALVAPYILAGEIATLLAKGETPAGAVLQGNANYEKTMRPLAKIVQSRTTKDVGNRLPRTEWQVRLVHFFIWVVAFFRLDKLGLVSADMLDKWKLPEYPSLEALSKKER</sequence>
<evidence type="ECO:0000313" key="1">
    <source>
        <dbReference type="EMBL" id="KLU81128.1"/>
    </source>
</evidence>
<feature type="non-terminal residue" evidence="1">
    <location>
        <position position="1"/>
    </location>
</feature>
<dbReference type="EMBL" id="GL876966">
    <property type="protein sequence ID" value="KLU81128.1"/>
    <property type="molecule type" value="Genomic_DNA"/>
</dbReference>
<dbReference type="AlphaFoldDB" id="A0A0H2TB64"/>
<accession>A0A0H2TB64</accession>
<dbReference type="InterPro" id="IPR051704">
    <property type="entry name" value="FAD_aromatic-hydroxylase"/>
</dbReference>
<dbReference type="PANTHER" id="PTHR46865:SF7">
    <property type="entry name" value="MONOOXYGENASE, PUTATIVE (AFU_ORTHOLOGUE AFUA_8G07040)-RELATED"/>
    <property type="match status" value="1"/>
</dbReference>
<protein>
    <submittedName>
        <fullName evidence="1">Uncharacterized protein</fullName>
    </submittedName>
</protein>
<proteinExistence type="predicted"/>
<dbReference type="PANTHER" id="PTHR46865">
    <property type="entry name" value="OXIDOREDUCTASE-RELATED"/>
    <property type="match status" value="1"/>
</dbReference>